<dbReference type="InterPro" id="IPR036515">
    <property type="entry name" value="Transposase_17_sf"/>
</dbReference>
<dbReference type="InterPro" id="IPR002686">
    <property type="entry name" value="Transposase_17"/>
</dbReference>
<evidence type="ECO:0000313" key="3">
    <source>
        <dbReference type="Proteomes" id="UP001301728"/>
    </source>
</evidence>
<accession>A0ABU5U4M9</accession>
<reference evidence="2 3" key="1">
    <citation type="submission" date="2023-12" db="EMBL/GenBank/DDBJ databases">
        <title>Baltic Sea Cyanobacteria.</title>
        <authorList>
            <person name="Delbaje E."/>
            <person name="Fewer D.P."/>
            <person name="Shishido T.K."/>
        </authorList>
    </citation>
    <scope>NUCLEOTIDE SEQUENCE [LARGE SCALE GENOMIC DNA]</scope>
    <source>
        <strain evidence="2 3">CCNP 1315</strain>
    </source>
</reference>
<evidence type="ECO:0000313" key="2">
    <source>
        <dbReference type="EMBL" id="MEA5521598.1"/>
    </source>
</evidence>
<comment type="caution">
    <text evidence="2">The sequence shown here is derived from an EMBL/GenBank/DDBJ whole genome shotgun (WGS) entry which is preliminary data.</text>
</comment>
<proteinExistence type="predicted"/>
<dbReference type="SUPFAM" id="SSF143422">
    <property type="entry name" value="Transposase IS200-like"/>
    <property type="match status" value="1"/>
</dbReference>
<dbReference type="RefSeq" id="WP_323273307.1">
    <property type="nucleotide sequence ID" value="NZ_JAYGHT010000135.1"/>
</dbReference>
<dbReference type="Gene3D" id="3.30.70.1290">
    <property type="entry name" value="Transposase IS200-like"/>
    <property type="match status" value="1"/>
</dbReference>
<sequence>MPNFFNLPHRKTLRLKYFDYTQESAYFITISTKQNQCIFGDIKNGKMYLNHLGAIACHCWLEIPQHFDYIGLDEFVIMPNHVHGILWILSAPETLDKDRRFGNIVKGSISSIIRSYKASVTKRINEICNVKGVSLVWHGRFYEHIIRDEKALYNIRKYIQENPLKWDEDEYKPKKPEDYVILLDLPF</sequence>
<organism evidence="2 3">
    <name type="scientific">Limnoraphis robusta CCNP1315</name>
    <dbReference type="NCBI Taxonomy" id="3110306"/>
    <lineage>
        <taxon>Bacteria</taxon>
        <taxon>Bacillati</taxon>
        <taxon>Cyanobacteriota</taxon>
        <taxon>Cyanophyceae</taxon>
        <taxon>Oscillatoriophycideae</taxon>
        <taxon>Oscillatoriales</taxon>
        <taxon>Sirenicapillariaceae</taxon>
        <taxon>Limnoraphis</taxon>
    </lineage>
</organism>
<evidence type="ECO:0000259" key="1">
    <source>
        <dbReference type="SMART" id="SM01321"/>
    </source>
</evidence>
<dbReference type="PANTHER" id="PTHR36966">
    <property type="entry name" value="REP-ASSOCIATED TYROSINE TRANSPOSASE"/>
    <property type="match status" value="1"/>
</dbReference>
<dbReference type="Proteomes" id="UP001301728">
    <property type="component" value="Unassembled WGS sequence"/>
</dbReference>
<protein>
    <submittedName>
        <fullName evidence="2">Transposase</fullName>
    </submittedName>
</protein>
<feature type="domain" description="Transposase IS200-like" evidence="1">
    <location>
        <begin position="21"/>
        <end position="162"/>
    </location>
</feature>
<dbReference type="EMBL" id="JAYGHT010000135">
    <property type="protein sequence ID" value="MEA5521598.1"/>
    <property type="molecule type" value="Genomic_DNA"/>
</dbReference>
<keyword evidence="3" id="KW-1185">Reference proteome</keyword>
<name>A0ABU5U4M9_9CYAN</name>
<gene>
    <name evidence="2" type="ORF">VB854_21915</name>
</gene>
<dbReference type="InterPro" id="IPR052715">
    <property type="entry name" value="RAYT_transposase"/>
</dbReference>
<dbReference type="SMART" id="SM01321">
    <property type="entry name" value="Y1_Tnp"/>
    <property type="match status" value="1"/>
</dbReference>
<dbReference type="PANTHER" id="PTHR36966:SF1">
    <property type="entry name" value="REP-ASSOCIATED TYROSINE TRANSPOSASE"/>
    <property type="match status" value="1"/>
</dbReference>